<dbReference type="EMBL" id="JBHSHL010000003">
    <property type="protein sequence ID" value="MFC4803663.1"/>
    <property type="molecule type" value="Genomic_DNA"/>
</dbReference>
<evidence type="ECO:0000313" key="14">
    <source>
        <dbReference type="EMBL" id="MFC4803663.1"/>
    </source>
</evidence>
<feature type="transmembrane region" description="Helical" evidence="13">
    <location>
        <begin position="368"/>
        <end position="389"/>
    </location>
</feature>
<protein>
    <recommendedName>
        <fullName evidence="4">Probable multidrug resistance protein NorM</fullName>
    </recommendedName>
    <alternativeName>
        <fullName evidence="12">Multidrug-efflux transporter</fullName>
    </alternativeName>
</protein>
<evidence type="ECO:0000256" key="8">
    <source>
        <dbReference type="ARBA" id="ARBA00022692"/>
    </source>
</evidence>
<dbReference type="InterPro" id="IPR050222">
    <property type="entry name" value="MATE_MdtK"/>
</dbReference>
<evidence type="ECO:0000256" key="2">
    <source>
        <dbReference type="ARBA" id="ARBA00004651"/>
    </source>
</evidence>
<evidence type="ECO:0000256" key="4">
    <source>
        <dbReference type="ARBA" id="ARBA00020268"/>
    </source>
</evidence>
<feature type="transmembrane region" description="Helical" evidence="13">
    <location>
        <begin position="107"/>
        <end position="129"/>
    </location>
</feature>
<feature type="transmembrane region" description="Helical" evidence="13">
    <location>
        <begin position="289"/>
        <end position="311"/>
    </location>
</feature>
<evidence type="ECO:0000256" key="7">
    <source>
        <dbReference type="ARBA" id="ARBA00022475"/>
    </source>
</evidence>
<feature type="transmembrane region" description="Helical" evidence="13">
    <location>
        <begin position="201"/>
        <end position="220"/>
    </location>
</feature>
<comment type="function">
    <text evidence="1">Multidrug efflux pump.</text>
</comment>
<evidence type="ECO:0000256" key="11">
    <source>
        <dbReference type="ARBA" id="ARBA00023136"/>
    </source>
</evidence>
<comment type="subcellular location">
    <subcellularLocation>
        <location evidence="2">Cell membrane</location>
        <topology evidence="2">Multi-pass membrane protein</topology>
    </subcellularLocation>
</comment>
<sequence length="454" mass="50032">MARGFVKQSLEERREMILHGDILKTLLFLSVPTLLMGVVQALIPIVDSFFLNHTSGYAVAAAVGFVVPIIQMINGMSGGLGVAGMAMIGNANGRGDIAAVKHYCTQLIVFGFLLGMILAPLCLVSGYVVSRLINPEISQEVFVYMGLYSFVLPFLFLTAIYNAIKNSVGQPEATLYRMILLLVLKIIFNTLYLYILDLGTVGSVLGSFSCYLCIGIWMYYDLFVKKSDLKLGLRGFFFDKEMIGEIMRLGIPAMLNSVTVNLGFVLINLEVQKYGGDVMNAQTIANNISSLYFLLPASLSTTVTTMVSMNMGIGETQRAKKSFFTACIVVIVFSALIIAGSLPFSEVLVGLFLTDDKMLSLAKEAVDIYTLAIIGFGIYMAVYGVFIGLGKTKIPLFTGLLRIWFFRYIFILAFENILGVYSVFWGNLFSNTAAGLLCFLLVMKVEWRTNMRLS</sequence>
<evidence type="ECO:0000256" key="10">
    <source>
        <dbReference type="ARBA" id="ARBA00023065"/>
    </source>
</evidence>
<evidence type="ECO:0000256" key="1">
    <source>
        <dbReference type="ARBA" id="ARBA00003408"/>
    </source>
</evidence>
<keyword evidence="8 13" id="KW-0812">Transmembrane</keyword>
<dbReference type="InterPro" id="IPR048279">
    <property type="entry name" value="MdtK-like"/>
</dbReference>
<accession>A0ABV9QII0</accession>
<name>A0ABV9QII0_9FIRM</name>
<comment type="caution">
    <text evidence="14">The sequence shown here is derived from an EMBL/GenBank/DDBJ whole genome shotgun (WGS) entry which is preliminary data.</text>
</comment>
<keyword evidence="6" id="KW-0050">Antiport</keyword>
<evidence type="ECO:0000256" key="6">
    <source>
        <dbReference type="ARBA" id="ARBA00022449"/>
    </source>
</evidence>
<dbReference type="Pfam" id="PF01554">
    <property type="entry name" value="MatE"/>
    <property type="match status" value="2"/>
</dbReference>
<dbReference type="PANTHER" id="PTHR43298:SF2">
    <property type="entry name" value="FMN_FAD EXPORTER YEEO-RELATED"/>
    <property type="match status" value="1"/>
</dbReference>
<gene>
    <name evidence="14" type="ORF">ACFO4R_01070</name>
</gene>
<proteinExistence type="inferred from homology"/>
<comment type="similarity">
    <text evidence="3">Belongs to the multi antimicrobial extrusion (MATE) (TC 2.A.66.1) family.</text>
</comment>
<evidence type="ECO:0000313" key="15">
    <source>
        <dbReference type="Proteomes" id="UP001595916"/>
    </source>
</evidence>
<feature type="transmembrane region" description="Helical" evidence="13">
    <location>
        <begin position="249"/>
        <end position="269"/>
    </location>
</feature>
<dbReference type="PIRSF" id="PIRSF006603">
    <property type="entry name" value="DinF"/>
    <property type="match status" value="1"/>
</dbReference>
<feature type="transmembrane region" description="Helical" evidence="13">
    <location>
        <begin position="323"/>
        <end position="344"/>
    </location>
</feature>
<keyword evidence="9 13" id="KW-1133">Transmembrane helix</keyword>
<feature type="transmembrane region" description="Helical" evidence="13">
    <location>
        <begin position="175"/>
        <end position="195"/>
    </location>
</feature>
<keyword evidence="10" id="KW-0406">Ion transport</keyword>
<dbReference type="CDD" id="cd13138">
    <property type="entry name" value="MATE_yoeA_like"/>
    <property type="match status" value="1"/>
</dbReference>
<feature type="transmembrane region" description="Helical" evidence="13">
    <location>
        <begin position="21"/>
        <end position="45"/>
    </location>
</feature>
<organism evidence="14 15">
    <name type="scientific">Filifactor villosus</name>
    <dbReference type="NCBI Taxonomy" id="29374"/>
    <lineage>
        <taxon>Bacteria</taxon>
        <taxon>Bacillati</taxon>
        <taxon>Bacillota</taxon>
        <taxon>Clostridia</taxon>
        <taxon>Peptostreptococcales</taxon>
        <taxon>Filifactoraceae</taxon>
        <taxon>Filifactor</taxon>
    </lineage>
</organism>
<evidence type="ECO:0000256" key="9">
    <source>
        <dbReference type="ARBA" id="ARBA00022989"/>
    </source>
</evidence>
<dbReference type="InterPro" id="IPR002528">
    <property type="entry name" value="MATE_fam"/>
</dbReference>
<dbReference type="RefSeq" id="WP_379787110.1">
    <property type="nucleotide sequence ID" value="NZ_JBHSHL010000003.1"/>
</dbReference>
<evidence type="ECO:0000256" key="13">
    <source>
        <dbReference type="SAM" id="Phobius"/>
    </source>
</evidence>
<dbReference type="Proteomes" id="UP001595916">
    <property type="component" value="Unassembled WGS sequence"/>
</dbReference>
<feature type="transmembrane region" description="Helical" evidence="13">
    <location>
        <begin position="396"/>
        <end position="414"/>
    </location>
</feature>
<evidence type="ECO:0000256" key="3">
    <source>
        <dbReference type="ARBA" id="ARBA00010199"/>
    </source>
</evidence>
<feature type="transmembrane region" description="Helical" evidence="13">
    <location>
        <begin position="57"/>
        <end position="86"/>
    </location>
</feature>
<dbReference type="PANTHER" id="PTHR43298">
    <property type="entry name" value="MULTIDRUG RESISTANCE PROTEIN NORM-RELATED"/>
    <property type="match status" value="1"/>
</dbReference>
<reference evidence="15" key="1">
    <citation type="journal article" date="2019" name="Int. J. Syst. Evol. Microbiol.">
        <title>The Global Catalogue of Microorganisms (GCM) 10K type strain sequencing project: providing services to taxonomists for standard genome sequencing and annotation.</title>
        <authorList>
            <consortium name="The Broad Institute Genomics Platform"/>
            <consortium name="The Broad Institute Genome Sequencing Center for Infectious Disease"/>
            <person name="Wu L."/>
            <person name="Ma J."/>
        </authorList>
    </citation>
    <scope>NUCLEOTIDE SEQUENCE [LARGE SCALE GENOMIC DNA]</scope>
    <source>
        <strain evidence="15">CCUG 46385</strain>
    </source>
</reference>
<evidence type="ECO:0000256" key="12">
    <source>
        <dbReference type="ARBA" id="ARBA00031636"/>
    </source>
</evidence>
<feature type="transmembrane region" description="Helical" evidence="13">
    <location>
        <begin position="141"/>
        <end position="163"/>
    </location>
</feature>
<keyword evidence="11 13" id="KW-0472">Membrane</keyword>
<keyword evidence="5" id="KW-0813">Transport</keyword>
<keyword evidence="7" id="KW-1003">Cell membrane</keyword>
<evidence type="ECO:0000256" key="5">
    <source>
        <dbReference type="ARBA" id="ARBA00022448"/>
    </source>
</evidence>
<keyword evidence="15" id="KW-1185">Reference proteome</keyword>